<keyword evidence="11 21" id="KW-0812">Transmembrane</keyword>
<keyword evidence="14 21" id="KW-1133">Transmembrane helix</keyword>
<comment type="subcellular location">
    <subcellularLocation>
        <location evidence="4">Cell membrane</location>
        <topology evidence="4">Multi-pass membrane protein</topology>
    </subcellularLocation>
    <subcellularLocation>
        <location evidence="3">Cytoplasm</location>
    </subcellularLocation>
</comment>
<dbReference type="Gene3D" id="3.30.565.10">
    <property type="entry name" value="Histidine kinase-like ATPase, C-terminal domain"/>
    <property type="match status" value="1"/>
</dbReference>
<keyword evidence="8" id="KW-0004">4Fe-4S</keyword>
<protein>
    <recommendedName>
        <fullName evidence="6">Oxygen sensor histidine kinase NreB</fullName>
        <ecNumber evidence="5">2.7.13.3</ecNumber>
    </recommendedName>
    <alternativeName>
        <fullName evidence="20">Nitrogen regulation protein B</fullName>
    </alternativeName>
</protein>
<keyword evidence="15" id="KW-0408">Iron</keyword>
<keyword evidence="24" id="KW-1185">Reference proteome</keyword>
<feature type="transmembrane region" description="Helical" evidence="21">
    <location>
        <begin position="129"/>
        <end position="151"/>
    </location>
</feature>
<name>E3J215_PSEI1</name>
<evidence type="ECO:0000256" key="10">
    <source>
        <dbReference type="ARBA" id="ARBA00022679"/>
    </source>
</evidence>
<dbReference type="InterPro" id="IPR050482">
    <property type="entry name" value="Sensor_HK_TwoCompSys"/>
</dbReference>
<evidence type="ECO:0000256" key="7">
    <source>
        <dbReference type="ARBA" id="ARBA00022475"/>
    </source>
</evidence>
<feature type="transmembrane region" description="Helical" evidence="21">
    <location>
        <begin position="94"/>
        <end position="117"/>
    </location>
</feature>
<feature type="transmembrane region" description="Helical" evidence="21">
    <location>
        <begin position="268"/>
        <end position="290"/>
    </location>
</feature>
<evidence type="ECO:0000313" key="24">
    <source>
        <dbReference type="Proteomes" id="UP000002484"/>
    </source>
</evidence>
<evidence type="ECO:0000259" key="22">
    <source>
        <dbReference type="PROSITE" id="PS50109"/>
    </source>
</evidence>
<feature type="domain" description="Histidine kinase" evidence="22">
    <location>
        <begin position="603"/>
        <end position="691"/>
    </location>
</feature>
<dbReference type="PRINTS" id="PR00344">
    <property type="entry name" value="BCTRLSENSOR"/>
</dbReference>
<dbReference type="GO" id="GO:0051539">
    <property type="term" value="F:4 iron, 4 sulfur cluster binding"/>
    <property type="evidence" value="ECO:0007669"/>
    <property type="project" value="UniProtKB-KW"/>
</dbReference>
<keyword evidence="17" id="KW-0411">Iron-sulfur</keyword>
<feature type="transmembrane region" description="Helical" evidence="21">
    <location>
        <begin position="206"/>
        <end position="230"/>
    </location>
</feature>
<keyword evidence="7" id="KW-1003">Cell membrane</keyword>
<dbReference type="PANTHER" id="PTHR24421:SF37">
    <property type="entry name" value="SENSOR HISTIDINE KINASE NARS"/>
    <property type="match status" value="1"/>
</dbReference>
<dbReference type="Pfam" id="PF07730">
    <property type="entry name" value="HisKA_3"/>
    <property type="match status" value="1"/>
</dbReference>
<evidence type="ECO:0000256" key="15">
    <source>
        <dbReference type="ARBA" id="ARBA00023004"/>
    </source>
</evidence>
<dbReference type="PROSITE" id="PS50109">
    <property type="entry name" value="HIS_KIN"/>
    <property type="match status" value="1"/>
</dbReference>
<comment type="catalytic activity">
    <reaction evidence="1">
        <text>ATP + protein L-histidine = ADP + protein N-phospho-L-histidine.</text>
        <dbReference type="EC" id="2.7.13.3"/>
    </reaction>
</comment>
<dbReference type="KEGG" id="fri:FraEuI1c_6136"/>
<keyword evidence="12" id="KW-0479">Metal-binding</keyword>
<organism evidence="23 24">
    <name type="scientific">Pseudofrankia inefficax (strain DSM 45817 / CECT 9037 / DDB 130130 / EuI1c)</name>
    <name type="common">Frankia inefficax</name>
    <dbReference type="NCBI Taxonomy" id="298654"/>
    <lineage>
        <taxon>Bacteria</taxon>
        <taxon>Bacillati</taxon>
        <taxon>Actinomycetota</taxon>
        <taxon>Actinomycetes</taxon>
        <taxon>Frankiales</taxon>
        <taxon>Frankiaceae</taxon>
        <taxon>Pseudofrankia</taxon>
    </lineage>
</organism>
<dbReference type="RefSeq" id="WP_013427238.1">
    <property type="nucleotide sequence ID" value="NC_014666.1"/>
</dbReference>
<evidence type="ECO:0000256" key="9">
    <source>
        <dbReference type="ARBA" id="ARBA00022490"/>
    </source>
</evidence>
<evidence type="ECO:0000256" key="21">
    <source>
        <dbReference type="SAM" id="Phobius"/>
    </source>
</evidence>
<evidence type="ECO:0000256" key="8">
    <source>
        <dbReference type="ARBA" id="ARBA00022485"/>
    </source>
</evidence>
<gene>
    <name evidence="23" type="ordered locus">FraEuI1c_6136</name>
</gene>
<reference evidence="23 24" key="1">
    <citation type="submission" date="2010-10" db="EMBL/GenBank/DDBJ databases">
        <title>Complete sequence of Frankia sp. EuI1c.</title>
        <authorList>
            <consortium name="US DOE Joint Genome Institute"/>
            <person name="Lucas S."/>
            <person name="Copeland A."/>
            <person name="Lapidus A."/>
            <person name="Cheng J.-F."/>
            <person name="Bruce D."/>
            <person name="Goodwin L."/>
            <person name="Pitluck S."/>
            <person name="Chertkov O."/>
            <person name="Detter J.C."/>
            <person name="Han C."/>
            <person name="Tapia R."/>
            <person name="Land M."/>
            <person name="Hauser L."/>
            <person name="Jeffries C."/>
            <person name="Kyrpides N."/>
            <person name="Ivanova N."/>
            <person name="Mikhailova N."/>
            <person name="Beauchemin N."/>
            <person name="Sen A."/>
            <person name="Sur S.A."/>
            <person name="Gtari M."/>
            <person name="Wall L."/>
            <person name="Tisa L."/>
            <person name="Woyke T."/>
        </authorList>
    </citation>
    <scope>NUCLEOTIDE SEQUENCE [LARGE SCALE GENOMIC DNA]</scope>
    <source>
        <strain evidence="24">DSM 45817 / CECT 9037 / EuI1c</strain>
    </source>
</reference>
<evidence type="ECO:0000256" key="19">
    <source>
        <dbReference type="ARBA" id="ARBA00024827"/>
    </source>
</evidence>
<evidence type="ECO:0000256" key="14">
    <source>
        <dbReference type="ARBA" id="ARBA00022989"/>
    </source>
</evidence>
<keyword evidence="9" id="KW-0963">Cytoplasm</keyword>
<evidence type="ECO:0000256" key="2">
    <source>
        <dbReference type="ARBA" id="ARBA00001966"/>
    </source>
</evidence>
<dbReference type="InterPro" id="IPR005467">
    <property type="entry name" value="His_kinase_dom"/>
</dbReference>
<dbReference type="STRING" id="298654.FraEuI1c_6136"/>
<dbReference type="InterPro" id="IPR036890">
    <property type="entry name" value="HATPase_C_sf"/>
</dbReference>
<dbReference type="Pfam" id="PF02518">
    <property type="entry name" value="HATPase_c"/>
    <property type="match status" value="1"/>
</dbReference>
<dbReference type="PANTHER" id="PTHR24421">
    <property type="entry name" value="NITRATE/NITRITE SENSOR PROTEIN NARX-RELATED"/>
    <property type="match status" value="1"/>
</dbReference>
<evidence type="ECO:0000256" key="17">
    <source>
        <dbReference type="ARBA" id="ARBA00023014"/>
    </source>
</evidence>
<dbReference type="InterPro" id="IPR011712">
    <property type="entry name" value="Sig_transdc_His_kin_sub3_dim/P"/>
</dbReference>
<evidence type="ECO:0000313" key="23">
    <source>
        <dbReference type="EMBL" id="ADP84120.1"/>
    </source>
</evidence>
<comment type="cofactor">
    <cofactor evidence="2">
        <name>[4Fe-4S] cluster</name>
        <dbReference type="ChEBI" id="CHEBI:49883"/>
    </cofactor>
</comment>
<dbReference type="GO" id="GO:0005886">
    <property type="term" value="C:plasma membrane"/>
    <property type="evidence" value="ECO:0007669"/>
    <property type="project" value="UniProtKB-SubCell"/>
</dbReference>
<dbReference type="Gene3D" id="1.20.5.1930">
    <property type="match status" value="1"/>
</dbReference>
<keyword evidence="13 23" id="KW-0418">Kinase</keyword>
<feature type="transmembrane region" description="Helical" evidence="21">
    <location>
        <begin position="27"/>
        <end position="50"/>
    </location>
</feature>
<feature type="transmembrane region" description="Helical" evidence="21">
    <location>
        <begin position="242"/>
        <end position="262"/>
    </location>
</feature>
<sequence length="695" mass="72485">MRAVPSTPGVGPGAAPAAAPATTTGGVVLASVVVVGLAALSIGCAVGAVLLHRYVTARTDQPVTLDPADLVLAAAFPPVAALVLLYQPRNLVGWLLLTTALTGPYLLATQYAAVALLPGKSGLPGQEAATWFAVWGYVPYLALWGLVPSTFPDGRLPSGRWRVPFTATAVVIGCHLVARMICPTSLDVSSELLNPYGLRSAPWLRYVTLATSEAVVFGGGLLGLAAVLTRLRRSRGVERAKLQWLVLGVASLVGASLIGLILQGPHDLAAGMGVGMVLLVAAIGVGAVRHRLFDIGTALSRTLVYGLLTAFLLLAYACAVAGAGALAPGRRVAYGVLAVAALVAAAARDQVQRLVDRVLFGVARDPYAVLAVLHGRLDLATGPMDALSQLADGVREALKVPYVAVESADDRLTTIESGRPVGWLERLPAPTRAGSVAGTLLVGRRHRADQFTVAERAMFTDIARRAGDLLDAAATQHDLRRSRERVVAAREEERRRLRRDLHDGVGPQLAAMAMQLDSIADGLAERSDPAAERAALVRDRLRATVRDIRHIVEDLRPPALDEGGLSVALAQVIAPFAPTVTLDAPGDLAELGLPAATEVAAFRIVAEAVTNAVRHSRCDTCVVRVRAEPPWLVVEVADDGAGLAGDAVAGIGLRSIRERASEVGGRLEVLSSSDGAAGGGTLVRARLPLEEGSTP</sequence>
<dbReference type="EC" id="2.7.13.3" evidence="5"/>
<feature type="transmembrane region" description="Helical" evidence="21">
    <location>
        <begin position="163"/>
        <end position="186"/>
    </location>
</feature>
<keyword evidence="16" id="KW-0902">Two-component regulatory system</keyword>
<evidence type="ECO:0000256" key="5">
    <source>
        <dbReference type="ARBA" id="ARBA00012438"/>
    </source>
</evidence>
<evidence type="ECO:0000256" key="16">
    <source>
        <dbReference type="ARBA" id="ARBA00023012"/>
    </source>
</evidence>
<keyword evidence="18 21" id="KW-0472">Membrane</keyword>
<dbReference type="GO" id="GO:0000155">
    <property type="term" value="F:phosphorelay sensor kinase activity"/>
    <property type="evidence" value="ECO:0007669"/>
    <property type="project" value="InterPro"/>
</dbReference>
<dbReference type="HOGENOM" id="CLU_021898_1_0_11"/>
<dbReference type="Proteomes" id="UP000002484">
    <property type="component" value="Chromosome"/>
</dbReference>
<dbReference type="GO" id="GO:0046983">
    <property type="term" value="F:protein dimerization activity"/>
    <property type="evidence" value="ECO:0007669"/>
    <property type="project" value="InterPro"/>
</dbReference>
<evidence type="ECO:0000256" key="11">
    <source>
        <dbReference type="ARBA" id="ARBA00022692"/>
    </source>
</evidence>
<dbReference type="SUPFAM" id="SSF55874">
    <property type="entry name" value="ATPase domain of HSP90 chaperone/DNA topoisomerase II/histidine kinase"/>
    <property type="match status" value="1"/>
</dbReference>
<proteinExistence type="predicted"/>
<evidence type="ECO:0000256" key="4">
    <source>
        <dbReference type="ARBA" id="ARBA00004651"/>
    </source>
</evidence>
<dbReference type="GO" id="GO:0005737">
    <property type="term" value="C:cytoplasm"/>
    <property type="evidence" value="ECO:0007669"/>
    <property type="project" value="UniProtKB-SubCell"/>
</dbReference>
<evidence type="ECO:0000256" key="18">
    <source>
        <dbReference type="ARBA" id="ARBA00023136"/>
    </source>
</evidence>
<accession>E3J215</accession>
<feature type="transmembrane region" description="Helical" evidence="21">
    <location>
        <begin position="302"/>
        <end position="326"/>
    </location>
</feature>
<dbReference type="InterPro" id="IPR004358">
    <property type="entry name" value="Sig_transdc_His_kin-like_C"/>
</dbReference>
<keyword evidence="10" id="KW-0808">Transferase</keyword>
<dbReference type="InParanoid" id="E3J215"/>
<evidence type="ECO:0000256" key="1">
    <source>
        <dbReference type="ARBA" id="ARBA00000085"/>
    </source>
</evidence>
<dbReference type="AlphaFoldDB" id="E3J215"/>
<dbReference type="OrthoDB" id="227596at2"/>
<dbReference type="SMART" id="SM00387">
    <property type="entry name" value="HATPase_c"/>
    <property type="match status" value="1"/>
</dbReference>
<evidence type="ECO:0000256" key="6">
    <source>
        <dbReference type="ARBA" id="ARBA00017322"/>
    </source>
</evidence>
<evidence type="ECO:0000256" key="3">
    <source>
        <dbReference type="ARBA" id="ARBA00004496"/>
    </source>
</evidence>
<dbReference type="eggNOG" id="COG4585">
    <property type="taxonomic scope" value="Bacteria"/>
</dbReference>
<comment type="function">
    <text evidence="19">Member of the two-component regulatory system NreB/NreC involved in the control of dissimilatory nitrate/nitrite reduction in response to oxygen. NreB functions as a direct oxygen sensor histidine kinase which is autophosphorylated, in the absence of oxygen, probably at the conserved histidine residue, and transfers its phosphate group probably to a conserved aspartate residue of NreC. NreB/NreC activates the expression of the nitrate (narGHJI) and nitrite (nir) reductase operons, as well as the putative nitrate transporter gene narT.</text>
</comment>
<dbReference type="GO" id="GO:0046872">
    <property type="term" value="F:metal ion binding"/>
    <property type="evidence" value="ECO:0007669"/>
    <property type="project" value="UniProtKB-KW"/>
</dbReference>
<evidence type="ECO:0000256" key="20">
    <source>
        <dbReference type="ARBA" id="ARBA00030800"/>
    </source>
</evidence>
<evidence type="ECO:0000256" key="12">
    <source>
        <dbReference type="ARBA" id="ARBA00022723"/>
    </source>
</evidence>
<feature type="transmembrane region" description="Helical" evidence="21">
    <location>
        <begin position="70"/>
        <end position="87"/>
    </location>
</feature>
<dbReference type="InterPro" id="IPR003594">
    <property type="entry name" value="HATPase_dom"/>
</dbReference>
<dbReference type="EMBL" id="CP002299">
    <property type="protein sequence ID" value="ADP84120.1"/>
    <property type="molecule type" value="Genomic_DNA"/>
</dbReference>
<dbReference type="CDD" id="cd16917">
    <property type="entry name" value="HATPase_UhpB-NarQ-NarX-like"/>
    <property type="match status" value="1"/>
</dbReference>
<evidence type="ECO:0000256" key="13">
    <source>
        <dbReference type="ARBA" id="ARBA00022777"/>
    </source>
</evidence>